<accession>B8JGC6</accession>
<gene>
    <name evidence="2" type="ordered locus">A2cp1_1253</name>
</gene>
<sequence length="85" mass="8801">MIRMLLAAAAAFAVFAAQPALADEDGCKNCPMHKSAQADKGDKKDAKVGCPCAGEGKECKCGANCQCPHCAAKKAAEKKDDTKKS</sequence>
<keyword evidence="3" id="KW-1185">Reference proteome</keyword>
<protein>
    <recommendedName>
        <fullName evidence="4">Metallothionein</fullName>
    </recommendedName>
</protein>
<reference evidence="2" key="1">
    <citation type="submission" date="2009-01" db="EMBL/GenBank/DDBJ databases">
        <title>Complete sequence of Anaeromyxobacter dehalogenans 2CP-1.</title>
        <authorList>
            <consortium name="US DOE Joint Genome Institute"/>
            <person name="Lucas S."/>
            <person name="Copeland A."/>
            <person name="Lapidus A."/>
            <person name="Glavina del Rio T."/>
            <person name="Dalin E."/>
            <person name="Tice H."/>
            <person name="Bruce D."/>
            <person name="Goodwin L."/>
            <person name="Pitluck S."/>
            <person name="Saunders E."/>
            <person name="Brettin T."/>
            <person name="Detter J.C."/>
            <person name="Han C."/>
            <person name="Larimer F."/>
            <person name="Land M."/>
            <person name="Hauser L."/>
            <person name="Kyrpides N."/>
            <person name="Ovchinnikova G."/>
            <person name="Beliaev A.S."/>
            <person name="Richardson P."/>
        </authorList>
    </citation>
    <scope>NUCLEOTIDE SEQUENCE</scope>
    <source>
        <strain evidence="2">2CP-1</strain>
    </source>
</reference>
<dbReference type="KEGG" id="acp:A2cp1_1253"/>
<evidence type="ECO:0000256" key="1">
    <source>
        <dbReference type="SAM" id="SignalP"/>
    </source>
</evidence>
<feature type="chain" id="PRO_5002875257" description="Metallothionein" evidence="1">
    <location>
        <begin position="23"/>
        <end position="85"/>
    </location>
</feature>
<evidence type="ECO:0008006" key="4">
    <source>
        <dbReference type="Google" id="ProtNLM"/>
    </source>
</evidence>
<feature type="signal peptide" evidence="1">
    <location>
        <begin position="1"/>
        <end position="22"/>
    </location>
</feature>
<keyword evidence="1" id="KW-0732">Signal</keyword>
<proteinExistence type="predicted"/>
<evidence type="ECO:0000313" key="3">
    <source>
        <dbReference type="Proteomes" id="UP000007089"/>
    </source>
</evidence>
<dbReference type="Proteomes" id="UP000007089">
    <property type="component" value="Chromosome"/>
</dbReference>
<evidence type="ECO:0000313" key="2">
    <source>
        <dbReference type="EMBL" id="ACL64597.1"/>
    </source>
</evidence>
<dbReference type="RefSeq" id="WP_012632576.1">
    <property type="nucleotide sequence ID" value="NC_011891.1"/>
</dbReference>
<dbReference type="HOGENOM" id="CLU_2505525_0_0_7"/>
<name>B8JGC6_ANAD2</name>
<dbReference type="AlphaFoldDB" id="B8JGC6"/>
<organism evidence="2 3">
    <name type="scientific">Anaeromyxobacter dehalogenans (strain ATCC BAA-258 / DSM 21875 / 2CP-1)</name>
    <dbReference type="NCBI Taxonomy" id="455488"/>
    <lineage>
        <taxon>Bacteria</taxon>
        <taxon>Pseudomonadati</taxon>
        <taxon>Myxococcota</taxon>
        <taxon>Myxococcia</taxon>
        <taxon>Myxococcales</taxon>
        <taxon>Cystobacterineae</taxon>
        <taxon>Anaeromyxobacteraceae</taxon>
        <taxon>Anaeromyxobacter</taxon>
    </lineage>
</organism>
<dbReference type="EMBL" id="CP001359">
    <property type="protein sequence ID" value="ACL64597.1"/>
    <property type="molecule type" value="Genomic_DNA"/>
</dbReference>